<protein>
    <recommendedName>
        <fullName evidence="3">Knottin scorpion toxin-like domain-containing protein</fullName>
    </recommendedName>
</protein>
<name>A0AAF1BBL7_DAUCS</name>
<gene>
    <name evidence="1" type="ORF">DCAR_0832985</name>
</gene>
<evidence type="ECO:0000313" key="1">
    <source>
        <dbReference type="EMBL" id="WOH13475.1"/>
    </source>
</evidence>
<reference evidence="1" key="1">
    <citation type="journal article" date="2016" name="Nat. Genet.">
        <title>A high-quality carrot genome assembly provides new insights into carotenoid accumulation and asterid genome evolution.</title>
        <authorList>
            <person name="Iorizzo M."/>
            <person name="Ellison S."/>
            <person name="Senalik D."/>
            <person name="Zeng P."/>
            <person name="Satapoomin P."/>
            <person name="Huang J."/>
            <person name="Bowman M."/>
            <person name="Iovene M."/>
            <person name="Sanseverino W."/>
            <person name="Cavagnaro P."/>
            <person name="Yildiz M."/>
            <person name="Macko-Podgorni A."/>
            <person name="Moranska E."/>
            <person name="Grzebelus E."/>
            <person name="Grzebelus D."/>
            <person name="Ashrafi H."/>
            <person name="Zheng Z."/>
            <person name="Cheng S."/>
            <person name="Spooner D."/>
            <person name="Van Deynze A."/>
            <person name="Simon P."/>
        </authorList>
    </citation>
    <scope>NUCLEOTIDE SEQUENCE</scope>
    <source>
        <tissue evidence="1">Leaf</tissue>
    </source>
</reference>
<dbReference type="Proteomes" id="UP000077755">
    <property type="component" value="Chromosome 8"/>
</dbReference>
<dbReference type="Gene3D" id="3.30.30.10">
    <property type="entry name" value="Knottin, scorpion toxin-like"/>
    <property type="match status" value="1"/>
</dbReference>
<dbReference type="AlphaFoldDB" id="A0AAF1BBL7"/>
<evidence type="ECO:0008006" key="3">
    <source>
        <dbReference type="Google" id="ProtNLM"/>
    </source>
</evidence>
<dbReference type="EMBL" id="CP093350">
    <property type="protein sequence ID" value="WOH13475.1"/>
    <property type="molecule type" value="Genomic_DNA"/>
</dbReference>
<proteinExistence type="predicted"/>
<dbReference type="InterPro" id="IPR036574">
    <property type="entry name" value="Scorpion_toxin-like_sf"/>
</dbReference>
<evidence type="ECO:0000313" key="2">
    <source>
        <dbReference type="Proteomes" id="UP000077755"/>
    </source>
</evidence>
<reference evidence="1" key="2">
    <citation type="submission" date="2022-03" db="EMBL/GenBank/DDBJ databases">
        <title>Draft title - Genomic analysis of global carrot germplasm unveils the trajectory of domestication and the origin of high carotenoid orange carrot.</title>
        <authorList>
            <person name="Iorizzo M."/>
            <person name="Ellison S."/>
            <person name="Senalik D."/>
            <person name="Macko-Podgorni A."/>
            <person name="Grzebelus D."/>
            <person name="Bostan H."/>
            <person name="Rolling W."/>
            <person name="Curaba J."/>
            <person name="Simon P."/>
        </authorList>
    </citation>
    <scope>NUCLEOTIDE SEQUENCE</scope>
    <source>
        <tissue evidence="1">Leaf</tissue>
    </source>
</reference>
<organism evidence="1 2">
    <name type="scientific">Daucus carota subsp. sativus</name>
    <name type="common">Carrot</name>
    <dbReference type="NCBI Taxonomy" id="79200"/>
    <lineage>
        <taxon>Eukaryota</taxon>
        <taxon>Viridiplantae</taxon>
        <taxon>Streptophyta</taxon>
        <taxon>Embryophyta</taxon>
        <taxon>Tracheophyta</taxon>
        <taxon>Spermatophyta</taxon>
        <taxon>Magnoliopsida</taxon>
        <taxon>eudicotyledons</taxon>
        <taxon>Gunneridae</taxon>
        <taxon>Pentapetalae</taxon>
        <taxon>asterids</taxon>
        <taxon>campanulids</taxon>
        <taxon>Apiales</taxon>
        <taxon>Apiaceae</taxon>
        <taxon>Apioideae</taxon>
        <taxon>Scandiceae</taxon>
        <taxon>Daucinae</taxon>
        <taxon>Daucus</taxon>
        <taxon>Daucus sect. Daucus</taxon>
    </lineage>
</organism>
<sequence length="66" mass="7222">MNTKIERILVAIITRHLVIGLDQENCIGACNQFPNCAYQCIHKGYPSGDCTTKGHDPPCACCCNPK</sequence>
<keyword evidence="2" id="KW-1185">Reference proteome</keyword>
<accession>A0AAF1BBL7</accession>